<dbReference type="InterPro" id="IPR028146">
    <property type="entry name" value="PRKCSH_N"/>
</dbReference>
<keyword evidence="7" id="KW-0808">Transferase</keyword>
<feature type="coiled-coil region" evidence="5">
    <location>
        <begin position="98"/>
        <end position="153"/>
    </location>
</feature>
<dbReference type="GeneID" id="25980777"/>
<name>F0XP75_GROCL</name>
<evidence type="ECO:0000256" key="4">
    <source>
        <dbReference type="ARBA" id="ARBA00023157"/>
    </source>
</evidence>
<dbReference type="InterPro" id="IPR009011">
    <property type="entry name" value="Man6P_isomerase_rcpt-bd_dom_sf"/>
</dbReference>
<dbReference type="Gene3D" id="2.70.130.10">
    <property type="entry name" value="Mannose-6-phosphate receptor binding domain"/>
    <property type="match status" value="1"/>
</dbReference>
<dbReference type="PROSITE" id="PS51914">
    <property type="entry name" value="MRH"/>
    <property type="match status" value="1"/>
</dbReference>
<keyword evidence="2" id="KW-0732">Signal</keyword>
<reference evidence="7 8" key="1">
    <citation type="journal article" date="2011" name="Proc. Natl. Acad. Sci. U.S.A.">
        <title>Genome and transcriptome analyses of the mountain pine beetle-fungal symbiont Grosmannia clavigera, a lodgepole pine pathogen.</title>
        <authorList>
            <person name="DiGuistini S."/>
            <person name="Wang Y."/>
            <person name="Liao N.Y."/>
            <person name="Taylor G."/>
            <person name="Tanguay P."/>
            <person name="Feau N."/>
            <person name="Henrissat B."/>
            <person name="Chan S.K."/>
            <person name="Hesse-Orce U."/>
            <person name="Alamouti S.M."/>
            <person name="Tsui C.K.M."/>
            <person name="Docking R.T."/>
            <person name="Levasseur A."/>
            <person name="Haridas S."/>
            <person name="Robertson G."/>
            <person name="Birol I."/>
            <person name="Holt R.A."/>
            <person name="Marra M.A."/>
            <person name="Hamelin R.C."/>
            <person name="Hirst M."/>
            <person name="Jones S.J.M."/>
            <person name="Bohlmann J."/>
            <person name="Breuil C."/>
        </authorList>
    </citation>
    <scope>NUCLEOTIDE SEQUENCE [LARGE SCALE GENOMIC DNA]</scope>
    <source>
        <strain evidence="8">kw1407 / UAMH 11150</strain>
    </source>
</reference>
<dbReference type="InterPro" id="IPR044865">
    <property type="entry name" value="MRH_dom"/>
</dbReference>
<dbReference type="GO" id="GO:0016301">
    <property type="term" value="F:kinase activity"/>
    <property type="evidence" value="ECO:0007669"/>
    <property type="project" value="UniProtKB-KW"/>
</dbReference>
<gene>
    <name evidence="7" type="ORF">CMQ_7253</name>
</gene>
<keyword evidence="7" id="KW-0418">Kinase</keyword>
<dbReference type="PANTHER" id="PTHR12630:SF1">
    <property type="entry name" value="GLUCOSIDASE 2 SUBUNIT BETA"/>
    <property type="match status" value="1"/>
</dbReference>
<dbReference type="EMBL" id="GL629801">
    <property type="protein sequence ID" value="EFX00251.1"/>
    <property type="molecule type" value="Genomic_DNA"/>
</dbReference>
<feature type="domain" description="MRH" evidence="6">
    <location>
        <begin position="365"/>
        <end position="479"/>
    </location>
</feature>
<dbReference type="Gene3D" id="1.10.287.1490">
    <property type="match status" value="1"/>
</dbReference>
<keyword evidence="5" id="KW-0175">Coiled coil</keyword>
<dbReference type="Proteomes" id="UP000007796">
    <property type="component" value="Unassembled WGS sequence"/>
</dbReference>
<protein>
    <recommendedName>
        <fullName evidence="1">Glucosidase 2 subunit beta</fullName>
    </recommendedName>
</protein>
<dbReference type="OrthoDB" id="28322at2759"/>
<keyword evidence="8" id="KW-1185">Reference proteome</keyword>
<feature type="coiled-coil region" evidence="5">
    <location>
        <begin position="178"/>
        <end position="212"/>
    </location>
</feature>
<evidence type="ECO:0000256" key="3">
    <source>
        <dbReference type="ARBA" id="ARBA00022824"/>
    </source>
</evidence>
<dbReference type="SUPFAM" id="SSF50911">
    <property type="entry name" value="Mannose 6-phosphate receptor domain"/>
    <property type="match status" value="1"/>
</dbReference>
<keyword evidence="4" id="KW-1015">Disulfide bond</keyword>
<dbReference type="HOGENOM" id="CLU_016834_2_1_1"/>
<dbReference type="STRING" id="655863.F0XP75"/>
<evidence type="ECO:0000256" key="5">
    <source>
        <dbReference type="SAM" id="Coils"/>
    </source>
</evidence>
<dbReference type="eggNOG" id="KOG2397">
    <property type="taxonomic scope" value="Eukaryota"/>
</dbReference>
<evidence type="ECO:0000256" key="2">
    <source>
        <dbReference type="ARBA" id="ARBA00022729"/>
    </source>
</evidence>
<dbReference type="Pfam" id="PF13015">
    <property type="entry name" value="PRKCSH_1"/>
    <property type="match status" value="1"/>
</dbReference>
<keyword evidence="3" id="KW-0256">Endoplasmic reticulum</keyword>
<dbReference type="AlphaFoldDB" id="F0XP75"/>
<dbReference type="InterPro" id="IPR036607">
    <property type="entry name" value="PRKCSH"/>
</dbReference>
<dbReference type="GO" id="GO:0006491">
    <property type="term" value="P:N-glycan processing"/>
    <property type="evidence" value="ECO:0007669"/>
    <property type="project" value="TreeGrafter"/>
</dbReference>
<evidence type="ECO:0000313" key="7">
    <source>
        <dbReference type="EMBL" id="EFX00251.1"/>
    </source>
</evidence>
<dbReference type="InterPro" id="IPR039794">
    <property type="entry name" value="Gtb1-like"/>
</dbReference>
<dbReference type="PANTHER" id="PTHR12630">
    <property type="entry name" value="N-LINKED OLIGOSACCHARIDE PROCESSING"/>
    <property type="match status" value="1"/>
</dbReference>
<dbReference type="RefSeq" id="XP_014169733.1">
    <property type="nucleotide sequence ID" value="XM_014314258.1"/>
</dbReference>
<dbReference type="InParanoid" id="F0XP75"/>
<evidence type="ECO:0000313" key="8">
    <source>
        <dbReference type="Proteomes" id="UP000007796"/>
    </source>
</evidence>
<proteinExistence type="predicted"/>
<dbReference type="GO" id="GO:0017177">
    <property type="term" value="C:glucosidase II complex"/>
    <property type="evidence" value="ECO:0007669"/>
    <property type="project" value="TreeGrafter"/>
</dbReference>
<sequence>MWSWQLVCPEVLALSPLPGSPSGTTNTTTALPGFWCANTGHIGAYIPFAYINDGICDYELCCDGSDEYAGKGGVKCENRCAAIGKEHRRVTEERKQGLERALKRRRTLAKEARELRRQVEARVTKLKGEVVELEQKRTQLERELTEAERTERGKVVKKGKGKSGGKLSILVGLAKKRVDELRDTLDKLLDHRDDLQDKVTELESILRNLQADYNPNFNDEGVKAAVHSWEDYAAKSSTEKEPKVHDIDIYEVLKEDSEDRGINWKEFEAEDDTDTDILYSFDAYLPQGVRTYIHETITSLRIWMIENGMLADNSDANESSTVKNARSAFQAAENELSSRKRTLSENEEDLSKDYSADDILRALKDKCVSTDAGEYEYEFCWLGQAKQKSKKGHASTGMGNYERFEIEIADDAERLDGKSLGSGSRMVLKYENGQNCWNGPNRRTDIWLGCAEKEEMWRIAESEKCVYKMEVGTPIACEEIKEEGAAEAGKEEL</sequence>
<organism evidence="8">
    <name type="scientific">Grosmannia clavigera (strain kw1407 / UAMH 11150)</name>
    <name type="common">Blue stain fungus</name>
    <name type="synonym">Graphiocladiella clavigera</name>
    <dbReference type="NCBI Taxonomy" id="655863"/>
    <lineage>
        <taxon>Eukaryota</taxon>
        <taxon>Fungi</taxon>
        <taxon>Dikarya</taxon>
        <taxon>Ascomycota</taxon>
        <taxon>Pezizomycotina</taxon>
        <taxon>Sordariomycetes</taxon>
        <taxon>Sordariomycetidae</taxon>
        <taxon>Ophiostomatales</taxon>
        <taxon>Ophiostomataceae</taxon>
        <taxon>Leptographium</taxon>
    </lineage>
</organism>
<accession>F0XP75</accession>
<evidence type="ECO:0000256" key="1">
    <source>
        <dbReference type="ARBA" id="ARBA00022387"/>
    </source>
</evidence>
<evidence type="ECO:0000259" key="6">
    <source>
        <dbReference type="PROSITE" id="PS51914"/>
    </source>
</evidence>
<dbReference type="Pfam" id="PF12999">
    <property type="entry name" value="PRKCSH-like"/>
    <property type="match status" value="1"/>
</dbReference>